<dbReference type="PANTHER" id="PTHR47157:SF1">
    <property type="entry name" value="CHROMODOMAIN-HELICASE-DNA-BINDING PROTEIN 1-LIKE"/>
    <property type="match status" value="1"/>
</dbReference>
<dbReference type="EMBL" id="CAJHUC010001381">
    <property type="protein sequence ID" value="CAD7700912.1"/>
    <property type="molecule type" value="Genomic_DNA"/>
</dbReference>
<keyword evidence="5" id="KW-0539">Nucleus</keyword>
<accession>A0A8S1J159</accession>
<evidence type="ECO:0000256" key="2">
    <source>
        <dbReference type="ARBA" id="ARBA00007025"/>
    </source>
</evidence>
<keyword evidence="4" id="KW-0067">ATP-binding</keyword>
<dbReference type="GO" id="GO:0006281">
    <property type="term" value="P:DNA repair"/>
    <property type="evidence" value="ECO:0007669"/>
    <property type="project" value="InterPro"/>
</dbReference>
<evidence type="ECO:0000256" key="1">
    <source>
        <dbReference type="ARBA" id="ARBA00004123"/>
    </source>
</evidence>
<evidence type="ECO:0008006" key="9">
    <source>
        <dbReference type="Google" id="ProtNLM"/>
    </source>
</evidence>
<sequence>MAISRRWATPEHRYRLWARGRGSDQPDFELGQVQCVQVSAGALWVANMVAQRGVRRSRGAAPIRYDALRACLSRVAAFAAGEGASVHMPRIGCGLAGGRWGDVERVVEEEVVGRGVAVYVYDLAAVGKGRGGRRRRGKSPESGEKGGEALLHPQPCG</sequence>
<dbReference type="Proteomes" id="UP000708148">
    <property type="component" value="Unassembled WGS sequence"/>
</dbReference>
<keyword evidence="3" id="KW-0547">Nucleotide-binding</keyword>
<dbReference type="GO" id="GO:0003678">
    <property type="term" value="F:DNA helicase activity"/>
    <property type="evidence" value="ECO:0007669"/>
    <property type="project" value="InterPro"/>
</dbReference>
<comment type="subcellular location">
    <subcellularLocation>
        <location evidence="1">Nucleus</location>
    </subcellularLocation>
</comment>
<evidence type="ECO:0000256" key="4">
    <source>
        <dbReference type="ARBA" id="ARBA00022840"/>
    </source>
</evidence>
<evidence type="ECO:0000256" key="6">
    <source>
        <dbReference type="SAM" id="MobiDB-lite"/>
    </source>
</evidence>
<dbReference type="OrthoDB" id="5857104at2759"/>
<dbReference type="GO" id="GO:0005524">
    <property type="term" value="F:ATP binding"/>
    <property type="evidence" value="ECO:0007669"/>
    <property type="project" value="UniProtKB-KW"/>
</dbReference>
<feature type="region of interest" description="Disordered" evidence="6">
    <location>
        <begin position="129"/>
        <end position="157"/>
    </location>
</feature>
<dbReference type="GO" id="GO:0005634">
    <property type="term" value="C:nucleus"/>
    <property type="evidence" value="ECO:0007669"/>
    <property type="project" value="UniProtKB-SubCell"/>
</dbReference>
<evidence type="ECO:0000256" key="3">
    <source>
        <dbReference type="ARBA" id="ARBA00022741"/>
    </source>
</evidence>
<protein>
    <recommendedName>
        <fullName evidence="9">Macro domain-containing protein</fullName>
    </recommendedName>
</protein>
<dbReference type="InterPro" id="IPR031053">
    <property type="entry name" value="ALC1"/>
</dbReference>
<dbReference type="AlphaFoldDB" id="A0A8S1J159"/>
<dbReference type="PANTHER" id="PTHR47157">
    <property type="entry name" value="CHROMODOMAIN-HELICASE-DNA-BINDING PROTEIN 1-LIKE"/>
    <property type="match status" value="1"/>
</dbReference>
<dbReference type="SUPFAM" id="SSF52949">
    <property type="entry name" value="Macro domain-like"/>
    <property type="match status" value="1"/>
</dbReference>
<proteinExistence type="inferred from homology"/>
<comment type="similarity">
    <text evidence="2">Belongs to the SNF2/RAD54 helicase family.</text>
</comment>
<feature type="compositionally biased region" description="Basic and acidic residues" evidence="6">
    <location>
        <begin position="138"/>
        <end position="147"/>
    </location>
</feature>
<evidence type="ECO:0000313" key="8">
    <source>
        <dbReference type="Proteomes" id="UP000708148"/>
    </source>
</evidence>
<dbReference type="Gene3D" id="3.40.220.10">
    <property type="entry name" value="Leucine Aminopeptidase, subunit E, domain 1"/>
    <property type="match status" value="1"/>
</dbReference>
<name>A0A8S1J159_9CHLO</name>
<organism evidence="7 8">
    <name type="scientific">Ostreobium quekettii</name>
    <dbReference type="NCBI Taxonomy" id="121088"/>
    <lineage>
        <taxon>Eukaryota</taxon>
        <taxon>Viridiplantae</taxon>
        <taxon>Chlorophyta</taxon>
        <taxon>core chlorophytes</taxon>
        <taxon>Ulvophyceae</taxon>
        <taxon>TCBD clade</taxon>
        <taxon>Bryopsidales</taxon>
        <taxon>Ostreobineae</taxon>
        <taxon>Ostreobiaceae</taxon>
        <taxon>Ostreobium</taxon>
    </lineage>
</organism>
<dbReference type="GO" id="GO:0006338">
    <property type="term" value="P:chromatin remodeling"/>
    <property type="evidence" value="ECO:0007669"/>
    <property type="project" value="InterPro"/>
</dbReference>
<evidence type="ECO:0000313" key="7">
    <source>
        <dbReference type="EMBL" id="CAD7700912.1"/>
    </source>
</evidence>
<evidence type="ECO:0000256" key="5">
    <source>
        <dbReference type="ARBA" id="ARBA00023242"/>
    </source>
</evidence>
<comment type="caution">
    <text evidence="7">The sequence shown here is derived from an EMBL/GenBank/DDBJ whole genome shotgun (WGS) entry which is preliminary data.</text>
</comment>
<gene>
    <name evidence="7" type="ORF">OSTQU699_LOCUS6271</name>
</gene>
<reference evidence="7" key="1">
    <citation type="submission" date="2020-12" db="EMBL/GenBank/DDBJ databases">
        <authorList>
            <person name="Iha C."/>
        </authorList>
    </citation>
    <scope>NUCLEOTIDE SEQUENCE</scope>
</reference>
<keyword evidence="8" id="KW-1185">Reference proteome</keyword>
<dbReference type="InterPro" id="IPR043472">
    <property type="entry name" value="Macro_dom-like"/>
</dbReference>